<feature type="domain" description="HNH nuclease" evidence="1">
    <location>
        <begin position="198"/>
        <end position="250"/>
    </location>
</feature>
<dbReference type="EMBL" id="LFJS01000012">
    <property type="protein sequence ID" value="KMU51891.1"/>
    <property type="molecule type" value="Genomic_DNA"/>
</dbReference>
<accession>A0A656VIR1</accession>
<dbReference type="Pfam" id="PF13391">
    <property type="entry name" value="HNH_2"/>
    <property type="match status" value="1"/>
</dbReference>
<protein>
    <recommendedName>
        <fullName evidence="1">HNH nuclease domain-containing protein</fullName>
    </recommendedName>
</protein>
<reference evidence="2 3" key="1">
    <citation type="submission" date="2015-06" db="EMBL/GenBank/DDBJ databases">
        <title>Draft Genome of Serratia marcescens Strain AH0650_Sm1.</title>
        <authorList>
            <person name="Wan Y."/>
            <person name="Gorrie C."/>
            <person name="Holt K."/>
        </authorList>
    </citation>
    <scope>NUCLEOTIDE SEQUENCE [LARGE SCALE GENOMIC DNA]</scope>
    <source>
        <strain evidence="2 3">AH0650_Sm1</strain>
    </source>
</reference>
<evidence type="ECO:0000313" key="3">
    <source>
        <dbReference type="Proteomes" id="UP000037482"/>
    </source>
</evidence>
<gene>
    <name evidence="2" type="ORF">AB868_02642</name>
</gene>
<proteinExistence type="predicted"/>
<evidence type="ECO:0000313" key="2">
    <source>
        <dbReference type="EMBL" id="KMU51891.1"/>
    </source>
</evidence>
<dbReference type="AlphaFoldDB" id="A0A656VIR1"/>
<evidence type="ECO:0000259" key="1">
    <source>
        <dbReference type="Pfam" id="PF13391"/>
    </source>
</evidence>
<dbReference type="InterPro" id="IPR003615">
    <property type="entry name" value="HNH_nuc"/>
</dbReference>
<dbReference type="Proteomes" id="UP000037482">
    <property type="component" value="Unassembled WGS sequence"/>
</dbReference>
<name>A0A656VIR1_SERMA</name>
<sequence length="299" mass="33907">MSFFWVNIGSSFNEVKEQNFLWAPQYGMNKHGKKFSNASWETVKDVKAGDVIFCNKDREIVYVATATADADDAPRPPNRSFDKWEREGTRVEVDLTVLEHPIDVLQFSDIFLTVFNELSRPTVFAENGFCTQTYMCEIPEAAAKMIASFINDNVSIDFNKQTATVKEARGSTKAAVIQARVGHGPYRDKLFKKWGGKCAVTGIALESMLTASHIVSWSISNDKEKVDPYNGFPLIPNLDRLFDRGMISFDDNGRLLHKKEYAGLLHDLKIPLDSKIDGLFGENKKYLKRHRVTFGFEKE</sequence>
<comment type="caution">
    <text evidence="2">The sequence shown here is derived from an EMBL/GenBank/DDBJ whole genome shotgun (WGS) entry which is preliminary data.</text>
</comment>
<dbReference type="RefSeq" id="WP_025302529.1">
    <property type="nucleotide sequence ID" value="NZ_CABHIE010000001.1"/>
</dbReference>
<organism evidence="2 3">
    <name type="scientific">Serratia marcescens</name>
    <dbReference type="NCBI Taxonomy" id="615"/>
    <lineage>
        <taxon>Bacteria</taxon>
        <taxon>Pseudomonadati</taxon>
        <taxon>Pseudomonadota</taxon>
        <taxon>Gammaproteobacteria</taxon>
        <taxon>Enterobacterales</taxon>
        <taxon>Yersiniaceae</taxon>
        <taxon>Serratia</taxon>
    </lineage>
</organism>